<evidence type="ECO:0000313" key="2">
    <source>
        <dbReference type="Proteomes" id="UP000231279"/>
    </source>
</evidence>
<accession>A0A2G9GFW5</accession>
<dbReference type="AlphaFoldDB" id="A0A2G9GFW5"/>
<dbReference type="EMBL" id="NKXS01005351">
    <property type="protein sequence ID" value="PIN03900.1"/>
    <property type="molecule type" value="Genomic_DNA"/>
</dbReference>
<gene>
    <name evidence="1" type="ORF">CDL12_23567</name>
</gene>
<sequence>MYFALSKTYKGINIFAPRLRISHFVCRFIIGLIIGISSPKFCKTSSTIRISAISTLLVIRNLKKVKDPLLFCLNHT</sequence>
<name>A0A2G9GFW5_9LAMI</name>
<protein>
    <submittedName>
        <fullName evidence="1">Uncharacterized protein</fullName>
    </submittedName>
</protein>
<evidence type="ECO:0000313" key="1">
    <source>
        <dbReference type="EMBL" id="PIN03900.1"/>
    </source>
</evidence>
<reference evidence="2" key="1">
    <citation type="journal article" date="2018" name="Gigascience">
        <title>Genome assembly of the Pink Ipe (Handroanthus impetiginosus, Bignoniaceae), a highly valued, ecologically keystone Neotropical timber forest tree.</title>
        <authorList>
            <person name="Silva-Junior O.B."/>
            <person name="Grattapaglia D."/>
            <person name="Novaes E."/>
            <person name="Collevatti R.G."/>
        </authorList>
    </citation>
    <scope>NUCLEOTIDE SEQUENCE [LARGE SCALE GENOMIC DNA]</scope>
    <source>
        <strain evidence="2">cv. UFG-1</strain>
    </source>
</reference>
<comment type="caution">
    <text evidence="1">The sequence shown here is derived from an EMBL/GenBank/DDBJ whole genome shotgun (WGS) entry which is preliminary data.</text>
</comment>
<proteinExistence type="predicted"/>
<organism evidence="1 2">
    <name type="scientific">Handroanthus impetiginosus</name>
    <dbReference type="NCBI Taxonomy" id="429701"/>
    <lineage>
        <taxon>Eukaryota</taxon>
        <taxon>Viridiplantae</taxon>
        <taxon>Streptophyta</taxon>
        <taxon>Embryophyta</taxon>
        <taxon>Tracheophyta</taxon>
        <taxon>Spermatophyta</taxon>
        <taxon>Magnoliopsida</taxon>
        <taxon>eudicotyledons</taxon>
        <taxon>Gunneridae</taxon>
        <taxon>Pentapetalae</taxon>
        <taxon>asterids</taxon>
        <taxon>lamiids</taxon>
        <taxon>Lamiales</taxon>
        <taxon>Bignoniaceae</taxon>
        <taxon>Crescentiina</taxon>
        <taxon>Tabebuia alliance</taxon>
        <taxon>Handroanthus</taxon>
    </lineage>
</organism>
<dbReference type="Proteomes" id="UP000231279">
    <property type="component" value="Unassembled WGS sequence"/>
</dbReference>
<keyword evidence="2" id="KW-1185">Reference proteome</keyword>